<dbReference type="Gene3D" id="2.40.50.140">
    <property type="entry name" value="Nucleic acid-binding proteins"/>
    <property type="match status" value="1"/>
</dbReference>
<accession>A0ABW6P9A5</accession>
<name>A0ABW6P9A5_9NOCA</name>
<reference evidence="3 4" key="1">
    <citation type="submission" date="2024-10" db="EMBL/GenBank/DDBJ databases">
        <title>The Natural Products Discovery Center: Release of the First 8490 Sequenced Strains for Exploring Actinobacteria Biosynthetic Diversity.</title>
        <authorList>
            <person name="Kalkreuter E."/>
            <person name="Kautsar S.A."/>
            <person name="Yang D."/>
            <person name="Bader C.D."/>
            <person name="Teijaro C.N."/>
            <person name="Fluegel L."/>
            <person name="Davis C.M."/>
            <person name="Simpson J.R."/>
            <person name="Lauterbach L."/>
            <person name="Steele A.D."/>
            <person name="Gui C."/>
            <person name="Meng S."/>
            <person name="Li G."/>
            <person name="Viehrig K."/>
            <person name="Ye F."/>
            <person name="Su P."/>
            <person name="Kiefer A.F."/>
            <person name="Nichols A."/>
            <person name="Cepeda A.J."/>
            <person name="Yan W."/>
            <person name="Fan B."/>
            <person name="Jiang Y."/>
            <person name="Adhikari A."/>
            <person name="Zheng C.-J."/>
            <person name="Schuster L."/>
            <person name="Cowan T.M."/>
            <person name="Smanski M.J."/>
            <person name="Chevrette M.G."/>
            <person name="De Carvalho L.P.S."/>
            <person name="Shen B."/>
        </authorList>
    </citation>
    <scope>NUCLEOTIDE SEQUENCE [LARGE SCALE GENOMIC DNA]</scope>
    <source>
        <strain evidence="3 4">NPDC004119</strain>
    </source>
</reference>
<comment type="caution">
    <text evidence="3">The sequence shown here is derived from an EMBL/GenBank/DDBJ whole genome shotgun (WGS) entry which is preliminary data.</text>
</comment>
<gene>
    <name evidence="3" type="ORF">ACFYU5_25350</name>
</gene>
<evidence type="ECO:0000313" key="4">
    <source>
        <dbReference type="Proteomes" id="UP001601442"/>
    </source>
</evidence>
<organism evidence="3 4">
    <name type="scientific">Nocardia aobensis</name>
    <dbReference type="NCBI Taxonomy" id="257277"/>
    <lineage>
        <taxon>Bacteria</taxon>
        <taxon>Bacillati</taxon>
        <taxon>Actinomycetota</taxon>
        <taxon>Actinomycetes</taxon>
        <taxon>Mycobacteriales</taxon>
        <taxon>Nocardiaceae</taxon>
        <taxon>Nocardia</taxon>
    </lineage>
</organism>
<feature type="domain" description="DNA ligase ATP-dependent C-terminal" evidence="2">
    <location>
        <begin position="23"/>
        <end position="112"/>
    </location>
</feature>
<protein>
    <recommendedName>
        <fullName evidence="1">DNA ligase (ATP)</fullName>
        <ecNumber evidence="1">6.5.1.1</ecNumber>
    </recommendedName>
</protein>
<dbReference type="SUPFAM" id="SSF50249">
    <property type="entry name" value="Nucleic acid-binding proteins"/>
    <property type="match status" value="1"/>
</dbReference>
<dbReference type="RefSeq" id="WP_387398460.1">
    <property type="nucleotide sequence ID" value="NZ_JBIAMT010000005.1"/>
</dbReference>
<dbReference type="CDD" id="cd07971">
    <property type="entry name" value="OBF_DNA_ligase_LigD"/>
    <property type="match status" value="1"/>
</dbReference>
<evidence type="ECO:0000313" key="3">
    <source>
        <dbReference type="EMBL" id="MFF0499750.1"/>
    </source>
</evidence>
<dbReference type="Pfam" id="PF04679">
    <property type="entry name" value="DNA_ligase_A_C"/>
    <property type="match status" value="1"/>
</dbReference>
<dbReference type="InterPro" id="IPR012340">
    <property type="entry name" value="NA-bd_OB-fold"/>
</dbReference>
<dbReference type="EC" id="6.5.1.1" evidence="1"/>
<sequence>MSRIRLPPNGSHPMCVTGPGRFGRIGSLLVAVPTRMGISSGRATSEPAFTRNALADLHAKLTALQRVTRPVVNSAVAPEAKWVHPRLVGVVAFTERTHAGILRHLSWRGLRDIDPDQIEPWDLG</sequence>
<dbReference type="Proteomes" id="UP001601442">
    <property type="component" value="Unassembled WGS sequence"/>
</dbReference>
<dbReference type="EMBL" id="JBIAMT010000005">
    <property type="protein sequence ID" value="MFF0499750.1"/>
    <property type="molecule type" value="Genomic_DNA"/>
</dbReference>
<keyword evidence="4" id="KW-1185">Reference proteome</keyword>
<evidence type="ECO:0000256" key="1">
    <source>
        <dbReference type="ARBA" id="ARBA00012727"/>
    </source>
</evidence>
<evidence type="ECO:0000259" key="2">
    <source>
        <dbReference type="Pfam" id="PF04679"/>
    </source>
</evidence>
<proteinExistence type="predicted"/>
<dbReference type="InterPro" id="IPR012309">
    <property type="entry name" value="DNA_ligase_ATP-dep_C"/>
</dbReference>